<evidence type="ECO:0000259" key="7">
    <source>
        <dbReference type="PROSITE" id="PS51460"/>
    </source>
</evidence>
<feature type="region of interest" description="Disordered" evidence="5">
    <location>
        <begin position="637"/>
        <end position="984"/>
    </location>
</feature>
<dbReference type="PROSITE" id="PS51460">
    <property type="entry name" value="GAR"/>
    <property type="match status" value="1"/>
</dbReference>
<evidence type="ECO:0000256" key="1">
    <source>
        <dbReference type="ARBA" id="ARBA00004245"/>
    </source>
</evidence>
<dbReference type="Gene3D" id="1.10.418.10">
    <property type="entry name" value="Calponin-like domain"/>
    <property type="match status" value="1"/>
</dbReference>
<dbReference type="PANTHER" id="PTHR46756:SF18">
    <property type="entry name" value="GAS2-LIKE PROTEIN PICKLED EGGS"/>
    <property type="match status" value="1"/>
</dbReference>
<dbReference type="Gene3D" id="3.30.920.20">
    <property type="entry name" value="Gas2-like domain"/>
    <property type="match status" value="1"/>
</dbReference>
<keyword evidence="2" id="KW-0963">Cytoplasm</keyword>
<evidence type="ECO:0008006" key="10">
    <source>
        <dbReference type="Google" id="ProtNLM"/>
    </source>
</evidence>
<feature type="compositionally biased region" description="Low complexity" evidence="5">
    <location>
        <begin position="846"/>
        <end position="878"/>
    </location>
</feature>
<reference evidence="8" key="1">
    <citation type="journal article" date="2023" name="Mol. Biol. Evol.">
        <title>Third-Generation Sequencing Reveals the Adaptive Role of the Epigenome in Three Deep-Sea Polychaetes.</title>
        <authorList>
            <person name="Perez M."/>
            <person name="Aroh O."/>
            <person name="Sun Y."/>
            <person name="Lan Y."/>
            <person name="Juniper S.K."/>
            <person name="Young C.R."/>
            <person name="Angers B."/>
            <person name="Qian P.Y."/>
        </authorList>
    </citation>
    <scope>NUCLEOTIDE SEQUENCE</scope>
    <source>
        <strain evidence="8">R07B-5</strain>
    </source>
</reference>
<comment type="caution">
    <text evidence="8">The sequence shown here is derived from an EMBL/GenBank/DDBJ whole genome shotgun (WGS) entry which is preliminary data.</text>
</comment>
<dbReference type="SUPFAM" id="SSF143575">
    <property type="entry name" value="GAS2 domain-like"/>
    <property type="match status" value="1"/>
</dbReference>
<accession>A0AAD9NZI1</accession>
<dbReference type="PANTHER" id="PTHR46756">
    <property type="entry name" value="TRANSGELIN"/>
    <property type="match status" value="1"/>
</dbReference>
<feature type="compositionally biased region" description="Polar residues" evidence="5">
    <location>
        <begin position="637"/>
        <end position="657"/>
    </location>
</feature>
<dbReference type="EMBL" id="JAODUO010000239">
    <property type="protein sequence ID" value="KAK2185356.1"/>
    <property type="molecule type" value="Genomic_DNA"/>
</dbReference>
<dbReference type="SUPFAM" id="SSF47576">
    <property type="entry name" value="Calponin-homology domain, CH-domain"/>
    <property type="match status" value="1"/>
</dbReference>
<dbReference type="GO" id="GO:0051764">
    <property type="term" value="P:actin crosslink formation"/>
    <property type="evidence" value="ECO:0007669"/>
    <property type="project" value="TreeGrafter"/>
</dbReference>
<feature type="compositionally biased region" description="Polar residues" evidence="5">
    <location>
        <begin position="376"/>
        <end position="395"/>
    </location>
</feature>
<keyword evidence="9" id="KW-1185">Reference proteome</keyword>
<protein>
    <recommendedName>
        <fullName evidence="10">GAS2-like protein pickled eggs</fullName>
    </recommendedName>
</protein>
<dbReference type="GO" id="GO:0008093">
    <property type="term" value="F:cytoskeletal anchor activity"/>
    <property type="evidence" value="ECO:0007669"/>
    <property type="project" value="TreeGrafter"/>
</dbReference>
<feature type="compositionally biased region" description="Polar residues" evidence="5">
    <location>
        <begin position="967"/>
        <end position="978"/>
    </location>
</feature>
<gene>
    <name evidence="8" type="ORF">NP493_239g04002</name>
</gene>
<dbReference type="GO" id="GO:0008017">
    <property type="term" value="F:microtubule binding"/>
    <property type="evidence" value="ECO:0007669"/>
    <property type="project" value="InterPro"/>
</dbReference>
<dbReference type="InterPro" id="IPR036534">
    <property type="entry name" value="GAR_dom_sf"/>
</dbReference>
<comment type="subcellular location">
    <subcellularLocation>
        <location evidence="1">Cytoplasm</location>
        <location evidence="1">Cytoskeleton</location>
    </subcellularLocation>
</comment>
<feature type="compositionally biased region" description="Basic and acidic residues" evidence="5">
    <location>
        <begin position="924"/>
        <end position="957"/>
    </location>
</feature>
<evidence type="ECO:0000256" key="4">
    <source>
        <dbReference type="ARBA" id="ARBA00038441"/>
    </source>
</evidence>
<feature type="compositionally biased region" description="Polar residues" evidence="5">
    <location>
        <begin position="511"/>
        <end position="521"/>
    </location>
</feature>
<dbReference type="GO" id="GO:0035371">
    <property type="term" value="C:microtubule plus-end"/>
    <property type="evidence" value="ECO:0007669"/>
    <property type="project" value="TreeGrafter"/>
</dbReference>
<dbReference type="Pfam" id="PF00307">
    <property type="entry name" value="CH"/>
    <property type="match status" value="1"/>
</dbReference>
<evidence type="ECO:0000256" key="2">
    <source>
        <dbReference type="ARBA" id="ARBA00022490"/>
    </source>
</evidence>
<feature type="compositionally biased region" description="Basic residues" evidence="5">
    <location>
        <begin position="266"/>
        <end position="276"/>
    </location>
</feature>
<dbReference type="GO" id="GO:1904825">
    <property type="term" value="P:protein localization to microtubule plus-end"/>
    <property type="evidence" value="ECO:0007669"/>
    <property type="project" value="TreeGrafter"/>
</dbReference>
<proteinExistence type="inferred from homology"/>
<keyword evidence="3" id="KW-0206">Cytoskeleton</keyword>
<feature type="domain" description="Calponin-homology (CH)" evidence="6">
    <location>
        <begin position="34"/>
        <end position="154"/>
    </location>
</feature>
<dbReference type="CDD" id="cd21268">
    <property type="entry name" value="CH_GAS2L1_2"/>
    <property type="match status" value="1"/>
</dbReference>
<evidence type="ECO:0000313" key="9">
    <source>
        <dbReference type="Proteomes" id="UP001209878"/>
    </source>
</evidence>
<dbReference type="GO" id="GO:0001578">
    <property type="term" value="P:microtubule bundle formation"/>
    <property type="evidence" value="ECO:0007669"/>
    <property type="project" value="TreeGrafter"/>
</dbReference>
<dbReference type="GO" id="GO:0005737">
    <property type="term" value="C:cytoplasm"/>
    <property type="evidence" value="ECO:0007669"/>
    <property type="project" value="TreeGrafter"/>
</dbReference>
<dbReference type="GO" id="GO:0001725">
    <property type="term" value="C:stress fiber"/>
    <property type="evidence" value="ECO:0007669"/>
    <property type="project" value="TreeGrafter"/>
</dbReference>
<evidence type="ECO:0000256" key="5">
    <source>
        <dbReference type="SAM" id="MobiDB-lite"/>
    </source>
</evidence>
<evidence type="ECO:0000313" key="8">
    <source>
        <dbReference type="EMBL" id="KAK2185356.1"/>
    </source>
</evidence>
<dbReference type="SMART" id="SM00243">
    <property type="entry name" value="GAS2"/>
    <property type="match status" value="1"/>
</dbReference>
<feature type="compositionally biased region" description="Basic and acidic residues" evidence="5">
    <location>
        <begin position="451"/>
        <end position="462"/>
    </location>
</feature>
<feature type="region of interest" description="Disordered" evidence="5">
    <location>
        <begin position="266"/>
        <end position="528"/>
    </location>
</feature>
<feature type="compositionally biased region" description="Basic and acidic residues" evidence="5">
    <location>
        <begin position="812"/>
        <end position="826"/>
    </location>
</feature>
<feature type="compositionally biased region" description="Polar residues" evidence="5">
    <location>
        <begin position="327"/>
        <end position="339"/>
    </location>
</feature>
<feature type="compositionally biased region" description="Basic and acidic residues" evidence="5">
    <location>
        <begin position="736"/>
        <end position="761"/>
    </location>
</feature>
<dbReference type="GO" id="GO:0051015">
    <property type="term" value="F:actin filament binding"/>
    <property type="evidence" value="ECO:0007669"/>
    <property type="project" value="TreeGrafter"/>
</dbReference>
<evidence type="ECO:0000259" key="6">
    <source>
        <dbReference type="PROSITE" id="PS50021"/>
    </source>
</evidence>
<feature type="region of interest" description="Disordered" evidence="5">
    <location>
        <begin position="575"/>
        <end position="613"/>
    </location>
</feature>
<comment type="similarity">
    <text evidence="4">Belongs to the GAS2 family.</text>
</comment>
<organism evidence="8 9">
    <name type="scientific">Ridgeia piscesae</name>
    <name type="common">Tubeworm</name>
    <dbReference type="NCBI Taxonomy" id="27915"/>
    <lineage>
        <taxon>Eukaryota</taxon>
        <taxon>Metazoa</taxon>
        <taxon>Spiralia</taxon>
        <taxon>Lophotrochozoa</taxon>
        <taxon>Annelida</taxon>
        <taxon>Polychaeta</taxon>
        <taxon>Sedentaria</taxon>
        <taxon>Canalipalpata</taxon>
        <taxon>Sabellida</taxon>
        <taxon>Siboglinidae</taxon>
        <taxon>Ridgeia</taxon>
    </lineage>
</organism>
<dbReference type="InterPro" id="IPR003108">
    <property type="entry name" value="GAR_dom"/>
</dbReference>
<dbReference type="AlphaFoldDB" id="A0AAD9NZI1"/>
<dbReference type="PROSITE" id="PS50021">
    <property type="entry name" value="CH"/>
    <property type="match status" value="1"/>
</dbReference>
<sequence>MQVDHVVDAEGNSVILSLERKSVRPYRSQDEYLVAMKEDLAEWFNTLYATTVTVDDFFEELDTGTLLCQHANYVHRFVHENPALCDVANVSEVTYRSNVKPGTFQSRDNISNFIQWCRNLGIPDVLLFETNDLVLRTNERNVVLCLLEVARRGARYGVLAPVLVQMEEEIDAEISGVEPPPRRARPMPYRAPVDMMSLDEMVRDLLGRCTCPQTFPMHRVAEGKYQIGDSLTVIFVRILRYHVMVRIGGGWDTLENYLDRHDPCRCHAKGQHKTPRRGCSGTPQAKRRPNASAGGIAPRTPSRAVTPEPGGYEPPAGSYYANKSPRSESAGSTVRSQKTPAGARRRLPQTPAGDASERTVSRIPASRAPREADRQPANQDMLSVHFQSARKSSIPSPARMHKHFSSNSDLTAERGGRQSPIPTRPASARPASRPQTRGDRRGSVDPQAATRGRETRSRDAKPFDATAVRRQLLKPTSQPEAVRGRRPSDSDLLLISRDSSGRHRIGGVNGNGNDSDASANGSGKRLGSTRTMFNTQNILPDKPRAVTRSNDIDAMCLSGDELSVPRRKYRPPLVKSVSLSSSEEESTASRSSFTSPLSTSHDFNEYPDVAPPEDSALNEQMERLFEAYRLQELQRQVSNGDNSAPLSRASSTLSVQSEGPRRHRTGAAAGIERPASAQGTYRDSNRSRVPVDVRSRDTSRSRVPVDVRSRDTSRSRVPVDMRSRDSSRSRVPVGARSRDSSRSRVPVDARSRDSSRSRNAIDDIYAQHVRPASERLARSRCRADVGQQPSTGQRQRSRSRNSRTATPVQSHSARESRDSNVSKTSRDTSVNRQPRNAYGNRPSRDSSSVNGGSQNVSVNRPSRDSSVNRQSRNVNVNQPSRECSVSRQSRNVCTNYWSSDSSINMGARNQNVTRPPRDSSVTRQSRDVHVSMRSRDSSISRRSRDSSVSRGSRDSSVNRRSRGADVSSRQATKPPSRNDSCDDLIDNVCQRSSAQLETGLLTPGDADKLCLTSDRPADLLLETALAKPRRDKRSYSRTRIPMPVDVKRRLEDRATNMSTLKRFDSGVDINNMSPTDSSLMGEDEAAMWNQNEAMTMANQPLSCQVDGRGEEYY</sequence>
<dbReference type="Proteomes" id="UP001209878">
    <property type="component" value="Unassembled WGS sequence"/>
</dbReference>
<dbReference type="GO" id="GO:0031110">
    <property type="term" value="P:regulation of microtubule polymerization or depolymerization"/>
    <property type="evidence" value="ECO:0007669"/>
    <property type="project" value="TreeGrafter"/>
</dbReference>
<feature type="compositionally biased region" description="Basic and acidic residues" evidence="5">
    <location>
        <begin position="683"/>
        <end position="728"/>
    </location>
</feature>
<name>A0AAD9NZI1_RIDPI</name>
<dbReference type="InterPro" id="IPR001715">
    <property type="entry name" value="CH_dom"/>
</dbReference>
<feature type="compositionally biased region" description="Polar residues" evidence="5">
    <location>
        <begin position="879"/>
        <end position="923"/>
    </location>
</feature>
<dbReference type="InterPro" id="IPR036872">
    <property type="entry name" value="CH_dom_sf"/>
</dbReference>
<dbReference type="Pfam" id="PF02187">
    <property type="entry name" value="GAS2"/>
    <property type="match status" value="1"/>
</dbReference>
<feature type="domain" description="GAR" evidence="7">
    <location>
        <begin position="193"/>
        <end position="265"/>
    </location>
</feature>
<feature type="compositionally biased region" description="Low complexity" evidence="5">
    <location>
        <begin position="588"/>
        <end position="600"/>
    </location>
</feature>
<evidence type="ECO:0000256" key="3">
    <source>
        <dbReference type="ARBA" id="ARBA00023212"/>
    </source>
</evidence>
<dbReference type="GO" id="GO:0005884">
    <property type="term" value="C:actin filament"/>
    <property type="evidence" value="ECO:0007669"/>
    <property type="project" value="TreeGrafter"/>
</dbReference>
<dbReference type="SMART" id="SM00033">
    <property type="entry name" value="CH"/>
    <property type="match status" value="1"/>
</dbReference>
<feature type="compositionally biased region" description="Basic and acidic residues" evidence="5">
    <location>
        <begin position="771"/>
        <end position="783"/>
    </location>
</feature>